<dbReference type="PROSITE" id="PS50846">
    <property type="entry name" value="HMA_2"/>
    <property type="match status" value="1"/>
</dbReference>
<dbReference type="EMBL" id="RCHU01000869">
    <property type="protein sequence ID" value="TKR90502.1"/>
    <property type="molecule type" value="Genomic_DNA"/>
</dbReference>
<keyword evidence="3" id="KW-0449">Lipoprotein</keyword>
<dbReference type="InterPro" id="IPR044577">
    <property type="entry name" value="HIPP4/7/8/17/18/19"/>
</dbReference>
<organism evidence="6">
    <name type="scientific">Populus alba</name>
    <name type="common">White poplar</name>
    <dbReference type="NCBI Taxonomy" id="43335"/>
    <lineage>
        <taxon>Eukaryota</taxon>
        <taxon>Viridiplantae</taxon>
        <taxon>Streptophyta</taxon>
        <taxon>Embryophyta</taxon>
        <taxon>Tracheophyta</taxon>
        <taxon>Spermatophyta</taxon>
        <taxon>Magnoliopsida</taxon>
        <taxon>eudicotyledons</taxon>
        <taxon>Gunneridae</taxon>
        <taxon>Pentapetalae</taxon>
        <taxon>rosids</taxon>
        <taxon>fabids</taxon>
        <taxon>Malpighiales</taxon>
        <taxon>Salicaceae</taxon>
        <taxon>Saliceae</taxon>
        <taxon>Populus</taxon>
    </lineage>
</organism>
<name>A0A4U5P310_POPAL</name>
<keyword evidence="1" id="KW-0488">Methylation</keyword>
<protein>
    <submittedName>
        <fullName evidence="6">Copper-binding family protein</fullName>
    </submittedName>
</protein>
<evidence type="ECO:0000313" key="6">
    <source>
        <dbReference type="EMBL" id="TKR90502.1"/>
    </source>
</evidence>
<evidence type="ECO:0000256" key="3">
    <source>
        <dbReference type="ARBA" id="ARBA00023289"/>
    </source>
</evidence>
<comment type="similarity">
    <text evidence="4">Belongs to the HIPP family.</text>
</comment>
<dbReference type="STRING" id="43335.A0A4U5P310"/>
<evidence type="ECO:0000256" key="4">
    <source>
        <dbReference type="ARBA" id="ARBA00024045"/>
    </source>
</evidence>
<dbReference type="GO" id="GO:0046872">
    <property type="term" value="F:metal ion binding"/>
    <property type="evidence" value="ECO:0007669"/>
    <property type="project" value="UniProtKB-KW"/>
</dbReference>
<proteinExistence type="inferred from homology"/>
<evidence type="ECO:0000259" key="5">
    <source>
        <dbReference type="PROSITE" id="PS50846"/>
    </source>
</evidence>
<gene>
    <name evidence="6" type="ORF">D5086_0000233160</name>
</gene>
<sequence>MANKKKKEEDLRAVVAEYKVSMHCNACERTVAKIISMFKGVETFRTDMNKHKVVVTGRIDPQKLLKKLKKKTRKEVEIVANKKEEEGSKDTSRTEEINVASESFPQQYPPIFFDCCKNNDLLMAFSDENPNACSIM</sequence>
<dbReference type="AlphaFoldDB" id="A0A4U5P310"/>
<evidence type="ECO:0000256" key="2">
    <source>
        <dbReference type="ARBA" id="ARBA00022723"/>
    </source>
</evidence>
<accession>A0A4U5P310</accession>
<dbReference type="SUPFAM" id="SSF55008">
    <property type="entry name" value="HMA, heavy metal-associated domain"/>
    <property type="match status" value="1"/>
</dbReference>
<evidence type="ECO:0000256" key="1">
    <source>
        <dbReference type="ARBA" id="ARBA00022481"/>
    </source>
</evidence>
<dbReference type="PANTHER" id="PTHR46195">
    <property type="entry name" value="HEAVY METAL-ASSOCIATED ISOPRENYLATED PLANT PROTEIN 7"/>
    <property type="match status" value="1"/>
</dbReference>
<keyword evidence="3" id="KW-0636">Prenylation</keyword>
<dbReference type="InterPro" id="IPR006121">
    <property type="entry name" value="HMA_dom"/>
</dbReference>
<comment type="caution">
    <text evidence="6">The sequence shown here is derived from an EMBL/GenBank/DDBJ whole genome shotgun (WGS) entry which is preliminary data.</text>
</comment>
<dbReference type="Pfam" id="PF00403">
    <property type="entry name" value="HMA"/>
    <property type="match status" value="1"/>
</dbReference>
<dbReference type="InterPro" id="IPR036163">
    <property type="entry name" value="HMA_dom_sf"/>
</dbReference>
<reference evidence="6" key="1">
    <citation type="submission" date="2018-10" db="EMBL/GenBank/DDBJ databases">
        <title>Population genomic analysis revealed the cold adaptation of white poplar.</title>
        <authorList>
            <person name="Liu Y.-J."/>
        </authorList>
    </citation>
    <scope>NUCLEOTIDE SEQUENCE [LARGE SCALE GENOMIC DNA]</scope>
    <source>
        <strain evidence="6">PAL-ZL1</strain>
    </source>
</reference>
<feature type="domain" description="HMA" evidence="5">
    <location>
        <begin position="13"/>
        <end position="76"/>
    </location>
</feature>
<keyword evidence="2" id="KW-0479">Metal-binding</keyword>
<dbReference type="Gene3D" id="3.30.70.100">
    <property type="match status" value="1"/>
</dbReference>
<dbReference type="CDD" id="cd00371">
    <property type="entry name" value="HMA"/>
    <property type="match status" value="1"/>
</dbReference>
<dbReference type="PANTHER" id="PTHR46195:SF18">
    <property type="entry name" value="SUPEROXIDE DISMUTASE 1 COPPER CHAPERONE-LIKE PROTEIN"/>
    <property type="match status" value="1"/>
</dbReference>